<gene>
    <name evidence="3" type="ORF">GCM10009836_44030</name>
</gene>
<dbReference type="PROSITE" id="PS00086">
    <property type="entry name" value="CYTOCHROME_P450"/>
    <property type="match status" value="1"/>
</dbReference>
<dbReference type="PANTHER" id="PTHR46696:SF6">
    <property type="entry name" value="P450, PUTATIVE (EUROFUNG)-RELATED"/>
    <property type="match status" value="1"/>
</dbReference>
<keyword evidence="2" id="KW-0349">Heme</keyword>
<accession>A0ABN2NAL8</accession>
<evidence type="ECO:0000313" key="4">
    <source>
        <dbReference type="Proteomes" id="UP001500449"/>
    </source>
</evidence>
<evidence type="ECO:0000256" key="1">
    <source>
        <dbReference type="ARBA" id="ARBA00010617"/>
    </source>
</evidence>
<reference evidence="3 4" key="1">
    <citation type="journal article" date="2019" name="Int. J. Syst. Evol. Microbiol.">
        <title>The Global Catalogue of Microorganisms (GCM) 10K type strain sequencing project: providing services to taxonomists for standard genome sequencing and annotation.</title>
        <authorList>
            <consortium name="The Broad Institute Genomics Platform"/>
            <consortium name="The Broad Institute Genome Sequencing Center for Infectious Disease"/>
            <person name="Wu L."/>
            <person name="Ma J."/>
        </authorList>
    </citation>
    <scope>NUCLEOTIDE SEQUENCE [LARGE SCALE GENOMIC DNA]</scope>
    <source>
        <strain evidence="3 4">JCM 16009</strain>
    </source>
</reference>
<evidence type="ECO:0008006" key="5">
    <source>
        <dbReference type="Google" id="ProtNLM"/>
    </source>
</evidence>
<dbReference type="PANTHER" id="PTHR46696">
    <property type="entry name" value="P450, PUTATIVE (EUROFUNG)-RELATED"/>
    <property type="match status" value="1"/>
</dbReference>
<sequence length="440" mass="48711">MSDYGYCREYGVTDVFHEVDAVYRLEQEKLRCPVTAFDGLRAAGPVVWLESQKVFAVTGYHEAQTVLDDAVNFSSANMAGEQATRNYAEMLSRAAALARDAGRTGGTAPLGDAHPLVLAHADPPVHTRQRALVRPSFSAARVRRAESRIAELADGLLDKVVERGRMDVRAEYSDALMSQIVTTELHCPVSDAPTLQRWARIFMRAVGRDLTDAELDEMARARFEFDEYFDHRIDEVRGQPVEDMLGAIVNERVAEDEEPLTRGELLMICELLLQGGTETSGNTTTNIVHFLAGHPSEADRLRADPGAIPAFIDEYMRWDQPDQMLHRTAVNDTEVAGTLIPTGSVVMVHKAAASRDPRVYDHPGELDYSRPPQRSLVFGGGPHFCLGAALGKAQIRIALERLLARATDIELAVDESELRKIPSIVLHGFEQLPVRFRTIA</sequence>
<comment type="caution">
    <text evidence="3">The sequence shown here is derived from an EMBL/GenBank/DDBJ whole genome shotgun (WGS) entry which is preliminary data.</text>
</comment>
<dbReference type="PRINTS" id="PR00359">
    <property type="entry name" value="BP450"/>
</dbReference>
<dbReference type="InterPro" id="IPR002397">
    <property type="entry name" value="Cyt_P450_B"/>
</dbReference>
<evidence type="ECO:0000313" key="3">
    <source>
        <dbReference type="EMBL" id="GAA1859000.1"/>
    </source>
</evidence>
<proteinExistence type="inferred from homology"/>
<dbReference type="Proteomes" id="UP001500449">
    <property type="component" value="Unassembled WGS sequence"/>
</dbReference>
<keyword evidence="4" id="KW-1185">Reference proteome</keyword>
<keyword evidence="2" id="KW-0560">Oxidoreductase</keyword>
<dbReference type="InterPro" id="IPR036396">
    <property type="entry name" value="Cyt_P450_sf"/>
</dbReference>
<comment type="similarity">
    <text evidence="1 2">Belongs to the cytochrome P450 family.</text>
</comment>
<dbReference type="EMBL" id="BAAAQK010000017">
    <property type="protein sequence ID" value="GAA1859000.1"/>
    <property type="molecule type" value="Genomic_DNA"/>
</dbReference>
<protein>
    <recommendedName>
        <fullName evidence="5">Cytochrome P450</fullName>
    </recommendedName>
</protein>
<dbReference type="InterPro" id="IPR017972">
    <property type="entry name" value="Cyt_P450_CS"/>
</dbReference>
<keyword evidence="2" id="KW-0503">Monooxygenase</keyword>
<dbReference type="Gene3D" id="1.10.630.10">
    <property type="entry name" value="Cytochrome P450"/>
    <property type="match status" value="1"/>
</dbReference>
<dbReference type="InterPro" id="IPR001128">
    <property type="entry name" value="Cyt_P450"/>
</dbReference>
<name>A0ABN2NAL8_9PSEU</name>
<keyword evidence="2" id="KW-0408">Iron</keyword>
<dbReference type="SUPFAM" id="SSF48264">
    <property type="entry name" value="Cytochrome P450"/>
    <property type="match status" value="1"/>
</dbReference>
<evidence type="ECO:0000256" key="2">
    <source>
        <dbReference type="RuleBase" id="RU000461"/>
    </source>
</evidence>
<keyword evidence="2" id="KW-0479">Metal-binding</keyword>
<organism evidence="3 4">
    <name type="scientific">Pseudonocardia ailaonensis</name>
    <dbReference type="NCBI Taxonomy" id="367279"/>
    <lineage>
        <taxon>Bacteria</taxon>
        <taxon>Bacillati</taxon>
        <taxon>Actinomycetota</taxon>
        <taxon>Actinomycetes</taxon>
        <taxon>Pseudonocardiales</taxon>
        <taxon>Pseudonocardiaceae</taxon>
        <taxon>Pseudonocardia</taxon>
    </lineage>
</organism>
<dbReference type="Pfam" id="PF00067">
    <property type="entry name" value="p450"/>
    <property type="match status" value="2"/>
</dbReference>